<dbReference type="AlphaFoldDB" id="X1GPD5"/>
<protein>
    <submittedName>
        <fullName evidence="1">Uncharacterized protein</fullName>
    </submittedName>
</protein>
<reference evidence="1" key="1">
    <citation type="journal article" date="2014" name="Front. Microbiol.">
        <title>High frequency of phylogenetically diverse reductive dehalogenase-homologous genes in deep subseafloor sedimentary metagenomes.</title>
        <authorList>
            <person name="Kawai M."/>
            <person name="Futagami T."/>
            <person name="Toyoda A."/>
            <person name="Takaki Y."/>
            <person name="Nishi S."/>
            <person name="Hori S."/>
            <person name="Arai W."/>
            <person name="Tsubouchi T."/>
            <person name="Morono Y."/>
            <person name="Uchiyama I."/>
            <person name="Ito T."/>
            <person name="Fujiyama A."/>
            <person name="Inagaki F."/>
            <person name="Takami H."/>
        </authorList>
    </citation>
    <scope>NUCLEOTIDE SEQUENCE</scope>
    <source>
        <strain evidence="1">Expedition CK06-06</strain>
    </source>
</reference>
<comment type="caution">
    <text evidence="1">The sequence shown here is derived from an EMBL/GenBank/DDBJ whole genome shotgun (WGS) entry which is preliminary data.</text>
</comment>
<dbReference type="EMBL" id="BARU01018655">
    <property type="protein sequence ID" value="GAH59032.1"/>
    <property type="molecule type" value="Genomic_DNA"/>
</dbReference>
<sequence length="95" mass="10771">NILNCGSFQVVNFMSRGFSPEEACLKSLERIAEKSKLLPNLLNEKGLPRFGLNFYAINKKGEYGGASMWSGRNFVVHDGKENKLKPIPYLYKRDS</sequence>
<feature type="non-terminal residue" evidence="1">
    <location>
        <position position="1"/>
    </location>
</feature>
<organism evidence="1">
    <name type="scientific">marine sediment metagenome</name>
    <dbReference type="NCBI Taxonomy" id="412755"/>
    <lineage>
        <taxon>unclassified sequences</taxon>
        <taxon>metagenomes</taxon>
        <taxon>ecological metagenomes</taxon>
    </lineage>
</organism>
<proteinExistence type="predicted"/>
<dbReference type="Gene3D" id="3.60.20.30">
    <property type="entry name" value="(Glycosyl)asparaginase"/>
    <property type="match status" value="1"/>
</dbReference>
<gene>
    <name evidence="1" type="ORF">S03H2_30816</name>
</gene>
<evidence type="ECO:0000313" key="1">
    <source>
        <dbReference type="EMBL" id="GAH59032.1"/>
    </source>
</evidence>
<name>X1GPD5_9ZZZZ</name>
<accession>X1GPD5</accession>